<keyword evidence="1" id="KW-0808">Transferase</keyword>
<evidence type="ECO:0000256" key="4">
    <source>
        <dbReference type="ARBA" id="ARBA00022840"/>
    </source>
</evidence>
<feature type="domain" description="Protein kinase" evidence="6">
    <location>
        <begin position="18"/>
        <end position="110"/>
    </location>
</feature>
<dbReference type="Pfam" id="PF00069">
    <property type="entry name" value="Pkinase"/>
    <property type="match status" value="1"/>
</dbReference>
<gene>
    <name evidence="7" type="ORF">BLA29_010395</name>
</gene>
<dbReference type="GO" id="GO:0004674">
    <property type="term" value="F:protein serine/threonine kinase activity"/>
    <property type="evidence" value="ECO:0007669"/>
    <property type="project" value="InterPro"/>
</dbReference>
<dbReference type="SUPFAM" id="SSF56112">
    <property type="entry name" value="Protein kinase-like (PK-like)"/>
    <property type="match status" value="1"/>
</dbReference>
<keyword evidence="2 5" id="KW-0547">Nucleotide-binding</keyword>
<reference evidence="7 8" key="1">
    <citation type="submission" date="2017-03" db="EMBL/GenBank/DDBJ databases">
        <title>Genome Survey of Euroglyphus maynei.</title>
        <authorList>
            <person name="Arlian L.G."/>
            <person name="Morgan M.S."/>
            <person name="Rider S.D."/>
        </authorList>
    </citation>
    <scope>NUCLEOTIDE SEQUENCE [LARGE SCALE GENOMIC DNA]</scope>
    <source>
        <strain evidence="7">Arlian Lab</strain>
        <tissue evidence="7">Whole body</tissue>
    </source>
</reference>
<evidence type="ECO:0000256" key="2">
    <source>
        <dbReference type="ARBA" id="ARBA00022741"/>
    </source>
</evidence>
<evidence type="ECO:0000256" key="3">
    <source>
        <dbReference type="ARBA" id="ARBA00022777"/>
    </source>
</evidence>
<dbReference type="InterPro" id="IPR011009">
    <property type="entry name" value="Kinase-like_dom_sf"/>
</dbReference>
<name>A0A1Y3BDW6_EURMA</name>
<keyword evidence="8" id="KW-1185">Reference proteome</keyword>
<dbReference type="GO" id="GO:0005829">
    <property type="term" value="C:cytosol"/>
    <property type="evidence" value="ECO:0007669"/>
    <property type="project" value="TreeGrafter"/>
</dbReference>
<dbReference type="OrthoDB" id="248923at2759"/>
<evidence type="ECO:0000256" key="5">
    <source>
        <dbReference type="PROSITE-ProRule" id="PRU10141"/>
    </source>
</evidence>
<protein>
    <recommendedName>
        <fullName evidence="6">Protein kinase domain-containing protein</fullName>
    </recommendedName>
</protein>
<dbReference type="GO" id="GO:0016020">
    <property type="term" value="C:membrane"/>
    <property type="evidence" value="ECO:0007669"/>
    <property type="project" value="TreeGrafter"/>
</dbReference>
<evidence type="ECO:0000313" key="7">
    <source>
        <dbReference type="EMBL" id="OTF77786.1"/>
    </source>
</evidence>
<dbReference type="PROSITE" id="PS50011">
    <property type="entry name" value="PROTEIN_KINASE_DOM"/>
    <property type="match status" value="1"/>
</dbReference>
<dbReference type="GO" id="GO:0005524">
    <property type="term" value="F:ATP binding"/>
    <property type="evidence" value="ECO:0007669"/>
    <property type="project" value="UniProtKB-UniRule"/>
</dbReference>
<dbReference type="GO" id="GO:0005776">
    <property type="term" value="C:autophagosome"/>
    <property type="evidence" value="ECO:0007669"/>
    <property type="project" value="TreeGrafter"/>
</dbReference>
<dbReference type="PROSITE" id="PS00107">
    <property type="entry name" value="PROTEIN_KINASE_ATP"/>
    <property type="match status" value="1"/>
</dbReference>
<feature type="binding site" evidence="5">
    <location>
        <position position="47"/>
    </location>
    <ligand>
        <name>ATP</name>
        <dbReference type="ChEBI" id="CHEBI:30616"/>
    </ligand>
</feature>
<dbReference type="Gene3D" id="3.30.200.20">
    <property type="entry name" value="Phosphorylase Kinase, domain 1"/>
    <property type="match status" value="1"/>
</dbReference>
<keyword evidence="4 5" id="KW-0067">ATP-binding</keyword>
<dbReference type="GO" id="GO:0010506">
    <property type="term" value="P:regulation of autophagy"/>
    <property type="evidence" value="ECO:0007669"/>
    <property type="project" value="InterPro"/>
</dbReference>
<evidence type="ECO:0000259" key="6">
    <source>
        <dbReference type="PROSITE" id="PS50011"/>
    </source>
</evidence>
<proteinExistence type="predicted"/>
<dbReference type="InterPro" id="IPR000719">
    <property type="entry name" value="Prot_kinase_dom"/>
</dbReference>
<evidence type="ECO:0000313" key="8">
    <source>
        <dbReference type="Proteomes" id="UP000194236"/>
    </source>
</evidence>
<dbReference type="EMBL" id="MUJZ01030881">
    <property type="protein sequence ID" value="OTF77786.1"/>
    <property type="molecule type" value="Genomic_DNA"/>
</dbReference>
<dbReference type="InterPro" id="IPR045269">
    <property type="entry name" value="Atg1-like"/>
</dbReference>
<keyword evidence="3" id="KW-0418">Kinase</keyword>
<comment type="caution">
    <text evidence="7">The sequence shown here is derived from an EMBL/GenBank/DDBJ whole genome shotgun (WGS) entry which is preliminary data.</text>
</comment>
<evidence type="ECO:0000256" key="1">
    <source>
        <dbReference type="ARBA" id="ARBA00022679"/>
    </source>
</evidence>
<dbReference type="GO" id="GO:0000045">
    <property type="term" value="P:autophagosome assembly"/>
    <property type="evidence" value="ECO:0007669"/>
    <property type="project" value="TreeGrafter"/>
</dbReference>
<dbReference type="GO" id="GO:0000407">
    <property type="term" value="C:phagophore assembly site"/>
    <property type="evidence" value="ECO:0007669"/>
    <property type="project" value="TreeGrafter"/>
</dbReference>
<organism evidence="7 8">
    <name type="scientific">Euroglyphus maynei</name>
    <name type="common">Mayne's house dust mite</name>
    <dbReference type="NCBI Taxonomy" id="6958"/>
    <lineage>
        <taxon>Eukaryota</taxon>
        <taxon>Metazoa</taxon>
        <taxon>Ecdysozoa</taxon>
        <taxon>Arthropoda</taxon>
        <taxon>Chelicerata</taxon>
        <taxon>Arachnida</taxon>
        <taxon>Acari</taxon>
        <taxon>Acariformes</taxon>
        <taxon>Sarcoptiformes</taxon>
        <taxon>Astigmata</taxon>
        <taxon>Psoroptidia</taxon>
        <taxon>Analgoidea</taxon>
        <taxon>Pyroglyphidae</taxon>
        <taxon>Pyroglyphinae</taxon>
        <taxon>Euroglyphus</taxon>
    </lineage>
</organism>
<dbReference type="PANTHER" id="PTHR24348:SF22">
    <property type="entry name" value="NON-SPECIFIC SERINE_THREONINE PROTEIN KINASE"/>
    <property type="match status" value="1"/>
</dbReference>
<dbReference type="PANTHER" id="PTHR24348">
    <property type="entry name" value="SERINE/THREONINE-PROTEIN KINASE UNC-51-RELATED"/>
    <property type="match status" value="1"/>
</dbReference>
<dbReference type="AlphaFoldDB" id="A0A1Y3BDW6"/>
<dbReference type="InterPro" id="IPR017441">
    <property type="entry name" value="Protein_kinase_ATP_BS"/>
</dbReference>
<sequence length="110" mass="12875">MDKYDGVKKFIKSNDSDYVITDYLGKGSYAIVVQGRNINNDQTVAIKMFIIDNKNDERNKRLQVLAKREAEILFQLRSHRNIVEIFEYFHSDDSNHSYLILELCVNKPTT</sequence>
<dbReference type="Proteomes" id="UP000194236">
    <property type="component" value="Unassembled WGS sequence"/>
</dbReference>
<accession>A0A1Y3BDW6</accession>